<organism evidence="1 2">
    <name type="scientific">Parabacteroides distasonis</name>
    <dbReference type="NCBI Taxonomy" id="823"/>
    <lineage>
        <taxon>Bacteria</taxon>
        <taxon>Pseudomonadati</taxon>
        <taxon>Bacteroidota</taxon>
        <taxon>Bacteroidia</taxon>
        <taxon>Bacteroidales</taxon>
        <taxon>Tannerellaceae</taxon>
        <taxon>Parabacteroides</taxon>
    </lineage>
</organism>
<proteinExistence type="predicted"/>
<evidence type="ECO:0000313" key="1">
    <source>
        <dbReference type="EMBL" id="MRY60692.1"/>
    </source>
</evidence>
<evidence type="ECO:0008006" key="3">
    <source>
        <dbReference type="Google" id="ProtNLM"/>
    </source>
</evidence>
<gene>
    <name evidence="1" type="ORF">GKD59_22975</name>
</gene>
<dbReference type="AlphaFoldDB" id="A0A7K0GNS4"/>
<dbReference type="EMBL" id="WKLT01000089">
    <property type="protein sequence ID" value="MRY60692.1"/>
    <property type="molecule type" value="Genomic_DNA"/>
</dbReference>
<comment type="caution">
    <text evidence="1">The sequence shown here is derived from an EMBL/GenBank/DDBJ whole genome shotgun (WGS) entry which is preliminary data.</text>
</comment>
<accession>A0A7K0GNS4</accession>
<protein>
    <recommendedName>
        <fullName evidence="3">DUF1642 domain-containing protein</fullName>
    </recommendedName>
</protein>
<dbReference type="Proteomes" id="UP000463337">
    <property type="component" value="Unassembled WGS sequence"/>
</dbReference>
<reference evidence="1 2" key="1">
    <citation type="journal article" date="2019" name="Nat. Med.">
        <title>A library of human gut bacterial isolates paired with longitudinal multiomics data enables mechanistic microbiome research.</title>
        <authorList>
            <person name="Poyet M."/>
            <person name="Groussin M."/>
            <person name="Gibbons S.M."/>
            <person name="Avila-Pacheco J."/>
            <person name="Jiang X."/>
            <person name="Kearney S.M."/>
            <person name="Perrotta A.R."/>
            <person name="Berdy B."/>
            <person name="Zhao S."/>
            <person name="Lieberman T.D."/>
            <person name="Swanson P.K."/>
            <person name="Smith M."/>
            <person name="Roesemann S."/>
            <person name="Alexander J.E."/>
            <person name="Rich S.A."/>
            <person name="Livny J."/>
            <person name="Vlamakis H."/>
            <person name="Clish C."/>
            <person name="Bullock K."/>
            <person name="Deik A."/>
            <person name="Scott J."/>
            <person name="Pierce K.A."/>
            <person name="Xavier R.J."/>
            <person name="Alm E.J."/>
        </authorList>
    </citation>
    <scope>NUCLEOTIDE SEQUENCE [LARGE SCALE GENOMIC DNA]</scope>
    <source>
        <strain evidence="1 2">BIOML-A41</strain>
    </source>
</reference>
<name>A0A7K0GNS4_PARDI</name>
<sequence length="78" mass="9513">MNDENKKAYMPMTEKLGVLLLELPNSWYRYIFLMEPTKNKLSIWETDEKEEVIETAFKCTQEEAQKYQQFRWVSLEEQ</sequence>
<evidence type="ECO:0000313" key="2">
    <source>
        <dbReference type="Proteomes" id="UP000463337"/>
    </source>
</evidence>
<dbReference type="RefSeq" id="WP_129984617.1">
    <property type="nucleotide sequence ID" value="NZ_RCYP01000044.1"/>
</dbReference>